<feature type="compositionally biased region" description="Pro residues" evidence="1">
    <location>
        <begin position="305"/>
        <end position="348"/>
    </location>
</feature>
<dbReference type="PRINTS" id="PR01217">
    <property type="entry name" value="PRICHEXTENSN"/>
</dbReference>
<dbReference type="OrthoDB" id="4655582at2"/>
<evidence type="ECO:0000313" key="3">
    <source>
        <dbReference type="EMBL" id="TQF68784.1"/>
    </source>
</evidence>
<protein>
    <recommendedName>
        <fullName evidence="2">DUF6777 domain-containing protein</fullName>
    </recommendedName>
</protein>
<keyword evidence="4" id="KW-1185">Reference proteome</keyword>
<evidence type="ECO:0000259" key="2">
    <source>
        <dbReference type="Pfam" id="PF20568"/>
    </source>
</evidence>
<name>A0A541B8Y3_9NOCA</name>
<gene>
    <name evidence="3" type="ORF">FK531_13385</name>
</gene>
<proteinExistence type="predicted"/>
<accession>A0A541B8Y3</accession>
<dbReference type="InterPro" id="IPR046704">
    <property type="entry name" value="DUF6777"/>
</dbReference>
<sequence length="365" mass="37467">MATGSVGRAACGARRSEVTGTFARSGRVPGHPVVRGCGVAVALVLASSTVVACSMRGDSTPEQVTLSSAVSDEQFPWTEQLLPPQIPTLVPPGPPDTALPVDGDPVRVPGDRAGLYGGSPERPLCDRQKLVAGLQQDPTKLAAWSRVFSIEDVPTFVRGLTPVLLRADTRVTSYGYDDGSADRSQAVLEAGTIVLIDDHGVPRVRCTRGSPLEAPDTAEPNPQAMPWPGFDPTRVMVVRPAESPMTEVSVVNVATGALTPVPVGVGPQQPAEPAAPPPAAPPAARQAAPQPEAPPIVAAQRVPVAPAPPPPPQVAPPPPPPPPPPAPEPPPAPVVVAPPPPPPPPPPQVRVEIPGLPPLVIPIPG</sequence>
<evidence type="ECO:0000256" key="1">
    <source>
        <dbReference type="SAM" id="MobiDB-lite"/>
    </source>
</evidence>
<feature type="compositionally biased region" description="Pro residues" evidence="1">
    <location>
        <begin position="355"/>
        <end position="365"/>
    </location>
</feature>
<dbReference type="AlphaFoldDB" id="A0A541B8Y3"/>
<feature type="compositionally biased region" description="Low complexity" evidence="1">
    <location>
        <begin position="282"/>
        <end position="304"/>
    </location>
</feature>
<dbReference type="Proteomes" id="UP000316256">
    <property type="component" value="Unassembled WGS sequence"/>
</dbReference>
<dbReference type="EMBL" id="VIGH01000005">
    <property type="protein sequence ID" value="TQF68784.1"/>
    <property type="molecule type" value="Genomic_DNA"/>
</dbReference>
<dbReference type="Pfam" id="PF20568">
    <property type="entry name" value="DUF6777"/>
    <property type="match status" value="1"/>
</dbReference>
<evidence type="ECO:0000313" key="4">
    <source>
        <dbReference type="Proteomes" id="UP000316256"/>
    </source>
</evidence>
<reference evidence="3 4" key="1">
    <citation type="submission" date="2019-06" db="EMBL/GenBank/DDBJ databases">
        <title>Rhodococcus spaelei sp. nov., isolated from a cave.</title>
        <authorList>
            <person name="Lee S.D."/>
        </authorList>
    </citation>
    <scope>NUCLEOTIDE SEQUENCE [LARGE SCALE GENOMIC DNA]</scope>
    <source>
        <strain evidence="3 4">C9-5</strain>
    </source>
</reference>
<dbReference type="RefSeq" id="WP_142100073.1">
    <property type="nucleotide sequence ID" value="NZ_VIGH01000005.1"/>
</dbReference>
<organism evidence="3 4">
    <name type="scientific">Rhodococcus spelaei</name>
    <dbReference type="NCBI Taxonomy" id="2546320"/>
    <lineage>
        <taxon>Bacteria</taxon>
        <taxon>Bacillati</taxon>
        <taxon>Actinomycetota</taxon>
        <taxon>Actinomycetes</taxon>
        <taxon>Mycobacteriales</taxon>
        <taxon>Nocardiaceae</taxon>
        <taxon>Rhodococcus</taxon>
    </lineage>
</organism>
<comment type="caution">
    <text evidence="3">The sequence shown here is derived from an EMBL/GenBank/DDBJ whole genome shotgun (WGS) entry which is preliminary data.</text>
</comment>
<feature type="region of interest" description="Disordered" evidence="1">
    <location>
        <begin position="208"/>
        <end position="228"/>
    </location>
</feature>
<feature type="compositionally biased region" description="Low complexity" evidence="1">
    <location>
        <begin position="262"/>
        <end position="272"/>
    </location>
</feature>
<feature type="domain" description="DUF6777" evidence="2">
    <location>
        <begin position="108"/>
        <end position="262"/>
    </location>
</feature>
<feature type="region of interest" description="Disordered" evidence="1">
    <location>
        <begin position="262"/>
        <end position="365"/>
    </location>
</feature>